<comment type="similarity">
    <text evidence="1">Belongs to the YciI family.</text>
</comment>
<dbReference type="Gene3D" id="3.30.70.1060">
    <property type="entry name" value="Dimeric alpha+beta barrel"/>
    <property type="match status" value="1"/>
</dbReference>
<organism evidence="3 4">
    <name type="scientific">Devosia insulae DS-56</name>
    <dbReference type="NCBI Taxonomy" id="1116389"/>
    <lineage>
        <taxon>Bacteria</taxon>
        <taxon>Pseudomonadati</taxon>
        <taxon>Pseudomonadota</taxon>
        <taxon>Alphaproteobacteria</taxon>
        <taxon>Hyphomicrobiales</taxon>
        <taxon>Devosiaceae</taxon>
        <taxon>Devosia</taxon>
    </lineage>
</organism>
<accession>A0A1E5XQT0</accession>
<dbReference type="PANTHER" id="PTHR33606:SF3">
    <property type="entry name" value="PROTEIN YCII"/>
    <property type="match status" value="1"/>
</dbReference>
<evidence type="ECO:0000313" key="3">
    <source>
        <dbReference type="EMBL" id="OEO30956.1"/>
    </source>
</evidence>
<name>A0A1E5XQT0_9HYPH</name>
<gene>
    <name evidence="3" type="ORF">VW23_018725</name>
</gene>
<keyword evidence="4" id="KW-1185">Reference proteome</keyword>
<evidence type="ECO:0000259" key="2">
    <source>
        <dbReference type="Pfam" id="PF03795"/>
    </source>
</evidence>
<dbReference type="PANTHER" id="PTHR33606">
    <property type="entry name" value="PROTEIN YCII"/>
    <property type="match status" value="1"/>
</dbReference>
<dbReference type="SUPFAM" id="SSF54909">
    <property type="entry name" value="Dimeric alpha+beta barrel"/>
    <property type="match status" value="1"/>
</dbReference>
<evidence type="ECO:0000256" key="1">
    <source>
        <dbReference type="ARBA" id="ARBA00007689"/>
    </source>
</evidence>
<reference evidence="3 4" key="1">
    <citation type="journal article" date="2015" name="Genome Announc.">
        <title>Genome Assemblies of Three Soil-Associated Devosia species: D. insulae, D. limi, and D. soli.</title>
        <authorList>
            <person name="Hassan Y.I."/>
            <person name="Lepp D."/>
            <person name="Zhou T."/>
        </authorList>
    </citation>
    <scope>NUCLEOTIDE SEQUENCE [LARGE SCALE GENOMIC DNA]</scope>
    <source>
        <strain evidence="3 4">DS-56</strain>
    </source>
</reference>
<evidence type="ECO:0000313" key="4">
    <source>
        <dbReference type="Proteomes" id="UP000095463"/>
    </source>
</evidence>
<dbReference type="EMBL" id="LAJE02000176">
    <property type="protein sequence ID" value="OEO30956.1"/>
    <property type="molecule type" value="Genomic_DNA"/>
</dbReference>
<dbReference type="OrthoDB" id="2293521at2"/>
<dbReference type="Pfam" id="PF03795">
    <property type="entry name" value="YCII"/>
    <property type="match status" value="1"/>
</dbReference>
<dbReference type="InterPro" id="IPR051807">
    <property type="entry name" value="Sec-metab_biosynth-assoc"/>
</dbReference>
<dbReference type="InterPro" id="IPR011008">
    <property type="entry name" value="Dimeric_a/b-barrel"/>
</dbReference>
<protein>
    <recommendedName>
        <fullName evidence="2">YCII-related domain-containing protein</fullName>
    </recommendedName>
</protein>
<dbReference type="AlphaFoldDB" id="A0A1E5XQT0"/>
<dbReference type="InterPro" id="IPR005545">
    <property type="entry name" value="YCII"/>
</dbReference>
<comment type="caution">
    <text evidence="3">The sequence shown here is derived from an EMBL/GenBank/DDBJ whole genome shotgun (WGS) entry which is preliminary data.</text>
</comment>
<sequence>MLYALIAHDRPNGLARRQEVRPEHLKHLDSLGSRLVLAGPFLDDNGDMTGSIVVIEAENLEAAQATFNSDPFVVKGVFDQITIKRWHLGINNTNK</sequence>
<feature type="domain" description="YCII-related" evidence="2">
    <location>
        <begin position="1"/>
        <end position="86"/>
    </location>
</feature>
<proteinExistence type="inferred from homology"/>
<dbReference type="Proteomes" id="UP000095463">
    <property type="component" value="Unassembled WGS sequence"/>
</dbReference>